<dbReference type="CDD" id="cd00063">
    <property type="entry name" value="FN3"/>
    <property type="match status" value="3"/>
</dbReference>
<keyword evidence="2" id="KW-1003">Cell membrane</keyword>
<dbReference type="PROSITE" id="PS50853">
    <property type="entry name" value="FN3"/>
    <property type="match status" value="3"/>
</dbReference>
<dbReference type="GO" id="GO:0030154">
    <property type="term" value="P:cell differentiation"/>
    <property type="evidence" value="ECO:0007669"/>
    <property type="project" value="UniProtKB-ARBA"/>
</dbReference>
<dbReference type="SMART" id="SM00060">
    <property type="entry name" value="FN3"/>
    <property type="match status" value="3"/>
</dbReference>
<dbReference type="InterPro" id="IPR003961">
    <property type="entry name" value="FN3_dom"/>
</dbReference>
<comment type="subcellular location">
    <subcellularLocation>
        <location evidence="1">Cell membrane</location>
    </subcellularLocation>
</comment>
<dbReference type="VEuPathDB" id="VectorBase:ISCI000260"/>
<feature type="domain" description="Fibronectin type-III" evidence="13">
    <location>
        <begin position="407"/>
        <end position="504"/>
    </location>
</feature>
<keyword evidence="3 11" id="KW-0732">Signal</keyword>
<dbReference type="PANTHER" id="PTHR44170:SF56">
    <property type="entry name" value="FIBRONECTIN TYPE-III DOMAIN-CONTAINING PROTEIN"/>
    <property type="match status" value="1"/>
</dbReference>
<dbReference type="SUPFAM" id="SSF49265">
    <property type="entry name" value="Fibronectin type III"/>
    <property type="match status" value="2"/>
</dbReference>
<dbReference type="Pfam" id="PF13927">
    <property type="entry name" value="Ig_3"/>
    <property type="match status" value="1"/>
</dbReference>
<feature type="chain" id="PRO_5016781452" evidence="11">
    <location>
        <begin position="33"/>
        <end position="739"/>
    </location>
</feature>
<feature type="signal peptide" evidence="11">
    <location>
        <begin position="1"/>
        <end position="32"/>
    </location>
</feature>
<dbReference type="FunFam" id="2.60.40.10:FF:000028">
    <property type="entry name" value="Neuronal cell adhesion molecule"/>
    <property type="match status" value="1"/>
</dbReference>
<feature type="domain" description="Ig-like" evidence="12">
    <location>
        <begin position="114"/>
        <end position="205"/>
    </location>
</feature>
<accession>A0A344AR47</accession>
<dbReference type="InterPro" id="IPR007110">
    <property type="entry name" value="Ig-like_dom"/>
</dbReference>
<dbReference type="InterPro" id="IPR013783">
    <property type="entry name" value="Ig-like_fold"/>
</dbReference>
<evidence type="ECO:0000259" key="13">
    <source>
        <dbReference type="PROSITE" id="PS50853"/>
    </source>
</evidence>
<reference evidence="14" key="1">
    <citation type="submission" date="2017-05" db="EMBL/GenBank/DDBJ databases">
        <title>Cloning of Dscam genes from the insect species.</title>
        <authorList>
            <person name="Shi Y."/>
            <person name="Jin Y."/>
        </authorList>
    </citation>
    <scope>NUCLEOTIDE SEQUENCE</scope>
</reference>
<dbReference type="CDD" id="cd00096">
    <property type="entry name" value="Ig"/>
    <property type="match status" value="1"/>
</dbReference>
<proteinExistence type="evidence at transcript level"/>
<evidence type="ECO:0000256" key="4">
    <source>
        <dbReference type="ARBA" id="ARBA00022737"/>
    </source>
</evidence>
<evidence type="ECO:0000256" key="6">
    <source>
        <dbReference type="ARBA" id="ARBA00023157"/>
    </source>
</evidence>
<dbReference type="SUPFAM" id="SSF48726">
    <property type="entry name" value="Immunoglobulin"/>
    <property type="match status" value="3"/>
</dbReference>
<dbReference type="SMART" id="SM00408">
    <property type="entry name" value="IGc2"/>
    <property type="match status" value="3"/>
</dbReference>
<dbReference type="GO" id="GO:0005886">
    <property type="term" value="C:plasma membrane"/>
    <property type="evidence" value="ECO:0007669"/>
    <property type="project" value="UniProtKB-SubCell"/>
</dbReference>
<dbReference type="PANTHER" id="PTHR44170">
    <property type="entry name" value="PROTEIN SIDEKICK"/>
    <property type="match status" value="1"/>
</dbReference>
<dbReference type="FunFam" id="2.60.40.10:FF:000410">
    <property type="entry name" value="Down syndrome cell adhesion molecule, isoform H"/>
    <property type="match status" value="1"/>
</dbReference>
<keyword evidence="7" id="KW-0325">Glycoprotein</keyword>
<dbReference type="AlphaFoldDB" id="A0A344AR47"/>
<evidence type="ECO:0000259" key="12">
    <source>
        <dbReference type="PROSITE" id="PS50835"/>
    </source>
</evidence>
<evidence type="ECO:0000256" key="1">
    <source>
        <dbReference type="ARBA" id="ARBA00004236"/>
    </source>
</evidence>
<evidence type="ECO:0000256" key="3">
    <source>
        <dbReference type="ARBA" id="ARBA00022729"/>
    </source>
</evidence>
<dbReference type="Gene3D" id="2.60.40.10">
    <property type="entry name" value="Immunoglobulins"/>
    <property type="match status" value="6"/>
</dbReference>
<feature type="domain" description="Fibronectin type-III" evidence="13">
    <location>
        <begin position="507"/>
        <end position="598"/>
    </location>
</feature>
<dbReference type="OrthoDB" id="5982258at2759"/>
<dbReference type="InterPro" id="IPR013098">
    <property type="entry name" value="Ig_I-set"/>
</dbReference>
<feature type="domain" description="Ig-like" evidence="12">
    <location>
        <begin position="210"/>
        <end position="304"/>
    </location>
</feature>
<keyword evidence="4" id="KW-0677">Repeat</keyword>
<dbReference type="InterPro" id="IPR003598">
    <property type="entry name" value="Ig_sub2"/>
</dbReference>
<dbReference type="SMART" id="SM00409">
    <property type="entry name" value="IG"/>
    <property type="match status" value="3"/>
</dbReference>
<evidence type="ECO:0000256" key="10">
    <source>
        <dbReference type="SAM" id="Phobius"/>
    </source>
</evidence>
<dbReference type="VEuPathDB" id="VectorBase:ISCW004127"/>
<feature type="domain" description="Fibronectin type-III" evidence="13">
    <location>
        <begin position="308"/>
        <end position="402"/>
    </location>
</feature>
<sequence length="739" mass="81393">MGVVVSTRMTTKAAGVFVLLVLLRCCVGISSALEAPEMHKMYVDSNLNLGEKVDLMCSLKRGSLPVTFTCPVQGKSILVVDKIAREHIGNYTCSVRNPAGSDSYTVKLYVDVKPSWTNEPQDTSASTSSNVVMHCNAFGYPIPSIQWSRETDGKDFELIRVGDRYNMAPNGSLQIRSVRTDDAGHYRCDVNNGHGNGLSKVIALSISSPPKILERAEVTTVRRSHSVRLKCEATGDRPLAVRWTKDQRPYEGTLREGFDVIERNLPGGVISELLIQNSSSSDTGAYTCQVSNKFGNATALMKLFVLEPPSPPVGIKVSDLRSRTVRLTWQAPYSEVNTFHIRFWKENSQSRKLTLITVPGSETSVYLSDLLPGTAYGGYLLSENRVGMSGPSTPLHFTTSEEAPTASPLDVRISGLGSTHFKIEWKAPPKDHQNGKIQGYYVGHRLYDSPMLPYTYQTVTGSDSSQALVQGLQLNTRYSAVLQAFNAAGPGPSSHQLVLTTLEEDLPEAPPFSVTQVTCCSATLAIKERQRRSLTQYVLDYRARGGPWRSIYFPSHTRSMCLESLDRKTPYEVTLAAYNMHGRGQPSDPVSFATTSEEPASMSNGTATGFNLLEAKVLVPVVASLVIIVSSVAVAYVFYKKIVSKKADPPIIYQSTTLRKPSWADREYATIARTTIRRRVVEEAYDVPWDMEEGAEPAPQIFEDCYTLLKKKTPPDEQRRVLHDTACGGVPEPPPKQGL</sequence>
<evidence type="ECO:0000256" key="2">
    <source>
        <dbReference type="ARBA" id="ARBA00022475"/>
    </source>
</evidence>
<dbReference type="EMBL" id="MF066904">
    <property type="protein sequence ID" value="AWX42183.1"/>
    <property type="molecule type" value="mRNA"/>
</dbReference>
<dbReference type="VEuPathDB" id="VectorBase:ISCI000259"/>
<evidence type="ECO:0000256" key="11">
    <source>
        <dbReference type="SAM" id="SignalP"/>
    </source>
</evidence>
<keyword evidence="10" id="KW-0812">Transmembrane</keyword>
<keyword evidence="6" id="KW-1015">Disulfide bond</keyword>
<dbReference type="InterPro" id="IPR003599">
    <property type="entry name" value="Ig_sub"/>
</dbReference>
<evidence type="ECO:0000313" key="14">
    <source>
        <dbReference type="EMBL" id="AWX42183.1"/>
    </source>
</evidence>
<dbReference type="VEuPathDB" id="VectorBase:ISCW000260"/>
<evidence type="ECO:0000256" key="8">
    <source>
        <dbReference type="ARBA" id="ARBA00023319"/>
    </source>
</evidence>
<evidence type="ECO:0000256" key="5">
    <source>
        <dbReference type="ARBA" id="ARBA00023136"/>
    </source>
</evidence>
<dbReference type="GO" id="GO:0007155">
    <property type="term" value="P:cell adhesion"/>
    <property type="evidence" value="ECO:0007669"/>
    <property type="project" value="UniProtKB-ARBA"/>
</dbReference>
<dbReference type="GO" id="GO:0009653">
    <property type="term" value="P:anatomical structure morphogenesis"/>
    <property type="evidence" value="ECO:0007669"/>
    <property type="project" value="UniProtKB-ARBA"/>
</dbReference>
<dbReference type="InterPro" id="IPR036116">
    <property type="entry name" value="FN3_sf"/>
</dbReference>
<protein>
    <submittedName>
        <fullName evidence="14">SDscam-r3</fullName>
    </submittedName>
</protein>
<organism evidence="14">
    <name type="scientific">Ixodes scapularis</name>
    <name type="common">Black-legged tick</name>
    <name type="synonym">Deer tick</name>
    <dbReference type="NCBI Taxonomy" id="6945"/>
    <lineage>
        <taxon>Eukaryota</taxon>
        <taxon>Metazoa</taxon>
        <taxon>Ecdysozoa</taxon>
        <taxon>Arthropoda</taxon>
        <taxon>Chelicerata</taxon>
        <taxon>Arachnida</taxon>
        <taxon>Acari</taxon>
        <taxon>Parasitiformes</taxon>
        <taxon>Ixodida</taxon>
        <taxon>Ixodoidea</taxon>
        <taxon>Ixodidae</taxon>
        <taxon>Ixodinae</taxon>
        <taxon>Ixodes</taxon>
    </lineage>
</organism>
<keyword evidence="5 10" id="KW-0472">Membrane</keyword>
<dbReference type="FunFam" id="2.60.40.10:FF:004887">
    <property type="match status" value="1"/>
</dbReference>
<feature type="domain" description="Ig-like" evidence="12">
    <location>
        <begin position="36"/>
        <end position="107"/>
    </location>
</feature>
<name>A0A344AR47_IXOSC</name>
<evidence type="ECO:0000256" key="9">
    <source>
        <dbReference type="SAM" id="MobiDB-lite"/>
    </source>
</evidence>
<dbReference type="FunFam" id="2.60.40.10:FF:000357">
    <property type="entry name" value="Fc receptor like 1"/>
    <property type="match status" value="1"/>
</dbReference>
<dbReference type="VEuPathDB" id="VectorBase:ISCP_030524"/>
<keyword evidence="10" id="KW-1133">Transmembrane helix</keyword>
<evidence type="ECO:0000256" key="7">
    <source>
        <dbReference type="ARBA" id="ARBA00023180"/>
    </source>
</evidence>
<feature type="region of interest" description="Disordered" evidence="9">
    <location>
        <begin position="715"/>
        <end position="739"/>
    </location>
</feature>
<dbReference type="Pfam" id="PF00041">
    <property type="entry name" value="fn3"/>
    <property type="match status" value="3"/>
</dbReference>
<dbReference type="SMART" id="SM00406">
    <property type="entry name" value="IGv"/>
    <property type="match status" value="2"/>
</dbReference>
<dbReference type="Pfam" id="PF07679">
    <property type="entry name" value="I-set"/>
    <property type="match status" value="1"/>
</dbReference>
<feature type="transmembrane region" description="Helical" evidence="10">
    <location>
        <begin position="617"/>
        <end position="639"/>
    </location>
</feature>
<dbReference type="InterPro" id="IPR013106">
    <property type="entry name" value="Ig_V-set"/>
</dbReference>
<dbReference type="PROSITE" id="PS50835">
    <property type="entry name" value="IG_LIKE"/>
    <property type="match status" value="3"/>
</dbReference>
<dbReference type="InterPro" id="IPR036179">
    <property type="entry name" value="Ig-like_dom_sf"/>
</dbReference>
<gene>
    <name evidence="14" type="primary">Dscam</name>
</gene>
<keyword evidence="8" id="KW-0393">Immunoglobulin domain</keyword>